<comment type="caution">
    <text evidence="2">The sequence shown here is derived from an EMBL/GenBank/DDBJ whole genome shotgun (WGS) entry which is preliminary data.</text>
</comment>
<dbReference type="Gene3D" id="3.90.960.10">
    <property type="entry name" value="YbaK/aminoacyl-tRNA synthetase-associated domain"/>
    <property type="match status" value="1"/>
</dbReference>
<organism evidence="2 3">
    <name type="scientific">Photobacterium proteolyticum</name>
    <dbReference type="NCBI Taxonomy" id="1903952"/>
    <lineage>
        <taxon>Bacteria</taxon>
        <taxon>Pseudomonadati</taxon>
        <taxon>Pseudomonadota</taxon>
        <taxon>Gammaproteobacteria</taxon>
        <taxon>Vibrionales</taxon>
        <taxon>Vibrionaceae</taxon>
        <taxon>Photobacterium</taxon>
    </lineage>
</organism>
<dbReference type="PANTHER" id="PTHR30411">
    <property type="entry name" value="CYTOPLASMIC PROTEIN"/>
    <property type="match status" value="1"/>
</dbReference>
<dbReference type="AlphaFoldDB" id="A0A1Q9GTU8"/>
<dbReference type="EMBL" id="MJIL01000055">
    <property type="protein sequence ID" value="OLQ78522.1"/>
    <property type="molecule type" value="Genomic_DNA"/>
</dbReference>
<dbReference type="SUPFAM" id="SSF55826">
    <property type="entry name" value="YbaK/ProRS associated domain"/>
    <property type="match status" value="1"/>
</dbReference>
<dbReference type="CDD" id="cd04332">
    <property type="entry name" value="YbaK_like"/>
    <property type="match status" value="1"/>
</dbReference>
<dbReference type="RefSeq" id="WP_075763116.1">
    <property type="nucleotide sequence ID" value="NZ_MJIL01000055.1"/>
</dbReference>
<protein>
    <recommendedName>
        <fullName evidence="1">YbaK/aminoacyl-tRNA synthetase-associated domain-containing protein</fullName>
    </recommendedName>
</protein>
<proteinExistence type="predicted"/>
<name>A0A1Q9GTU8_9GAMM</name>
<evidence type="ECO:0000313" key="3">
    <source>
        <dbReference type="Proteomes" id="UP000186905"/>
    </source>
</evidence>
<reference evidence="2 3" key="1">
    <citation type="submission" date="2016-09" db="EMBL/GenBank/DDBJ databases">
        <title>Photobacterium proteolyticum sp. nov. a protease producing bacterium isolated from ocean sediments of Laizhou Bay.</title>
        <authorList>
            <person name="Li Y."/>
        </authorList>
    </citation>
    <scope>NUCLEOTIDE SEQUENCE [LARGE SCALE GENOMIC DNA]</scope>
    <source>
        <strain evidence="2 3">13-12</strain>
    </source>
</reference>
<dbReference type="InterPro" id="IPR007214">
    <property type="entry name" value="YbaK/aa-tRNA-synth-assoc-dom"/>
</dbReference>
<dbReference type="OrthoDB" id="9798760at2"/>
<evidence type="ECO:0000313" key="2">
    <source>
        <dbReference type="EMBL" id="OLQ78522.1"/>
    </source>
</evidence>
<keyword evidence="3" id="KW-1185">Reference proteome</keyword>
<dbReference type="STRING" id="1903952.BIT28_28280"/>
<dbReference type="InterPro" id="IPR036754">
    <property type="entry name" value="YbaK/aa-tRNA-synt-asso_dom_sf"/>
</dbReference>
<dbReference type="Proteomes" id="UP000186905">
    <property type="component" value="Unassembled WGS sequence"/>
</dbReference>
<sequence length="153" mass="16878">MQTPVTFYLEQEGVEYRLLPHTKPAKTVDEAAHERGVNPEQMVKSILLRDMGGFHVLACVPGPAQVDPKKVRAMFGCRRMTCADASDVEKVTGLVIGTVAPVGLKRPLPVIFDHSIKKHHKVNISSGDRMAGVELETEDLLLLCDPMFADICR</sequence>
<dbReference type="Pfam" id="PF04073">
    <property type="entry name" value="tRNA_edit"/>
    <property type="match status" value="1"/>
</dbReference>
<accession>A0A1Q9GTU8</accession>
<evidence type="ECO:0000259" key="1">
    <source>
        <dbReference type="Pfam" id="PF04073"/>
    </source>
</evidence>
<feature type="domain" description="YbaK/aminoacyl-tRNA synthetase-associated" evidence="1">
    <location>
        <begin position="22"/>
        <end position="141"/>
    </location>
</feature>
<dbReference type="GO" id="GO:0002161">
    <property type="term" value="F:aminoacyl-tRNA deacylase activity"/>
    <property type="evidence" value="ECO:0007669"/>
    <property type="project" value="InterPro"/>
</dbReference>
<dbReference type="PANTHER" id="PTHR30411:SF9">
    <property type="entry name" value="MULTIFUNCTIONAL SER_THR-TRNA DEACYLASE PROXP-Y"/>
    <property type="match status" value="1"/>
</dbReference>
<gene>
    <name evidence="2" type="ORF">BIT28_28280</name>
</gene>